<dbReference type="PANTHER" id="PTHR43436">
    <property type="entry name" value="ARAC-FAMILY TRANSCRIPTIONAL REGULATOR"/>
    <property type="match status" value="1"/>
</dbReference>
<accession>A0A7W9AJ40</accession>
<dbReference type="InterPro" id="IPR009057">
    <property type="entry name" value="Homeodomain-like_sf"/>
</dbReference>
<dbReference type="PANTHER" id="PTHR43436:SF1">
    <property type="entry name" value="TRANSCRIPTIONAL REGULATORY PROTEIN"/>
    <property type="match status" value="1"/>
</dbReference>
<protein>
    <submittedName>
        <fullName evidence="4">AraC-like DNA-binding protein</fullName>
    </submittedName>
</protein>
<dbReference type="RefSeq" id="WP_184019108.1">
    <property type="nucleotide sequence ID" value="NZ_JACIJC010000004.1"/>
</dbReference>
<organism evidence="4 5">
    <name type="scientific">Sphingobium boeckii</name>
    <dbReference type="NCBI Taxonomy" id="1082345"/>
    <lineage>
        <taxon>Bacteria</taxon>
        <taxon>Pseudomonadati</taxon>
        <taxon>Pseudomonadota</taxon>
        <taxon>Alphaproteobacteria</taxon>
        <taxon>Sphingomonadales</taxon>
        <taxon>Sphingomonadaceae</taxon>
        <taxon>Sphingobium</taxon>
    </lineage>
</organism>
<dbReference type="Proteomes" id="UP000549617">
    <property type="component" value="Unassembled WGS sequence"/>
</dbReference>
<keyword evidence="2" id="KW-0804">Transcription</keyword>
<dbReference type="Pfam" id="PF06719">
    <property type="entry name" value="AraC_N"/>
    <property type="match status" value="1"/>
</dbReference>
<name>A0A7W9AJ40_9SPHN</name>
<reference evidence="4 5" key="1">
    <citation type="submission" date="2020-08" db="EMBL/GenBank/DDBJ databases">
        <title>Genomic Encyclopedia of Type Strains, Phase IV (KMG-IV): sequencing the most valuable type-strain genomes for metagenomic binning, comparative biology and taxonomic classification.</title>
        <authorList>
            <person name="Goeker M."/>
        </authorList>
    </citation>
    <scope>NUCLEOTIDE SEQUENCE [LARGE SCALE GENOMIC DNA]</scope>
    <source>
        <strain evidence="4 5">DSM 25079</strain>
    </source>
</reference>
<keyword evidence="1" id="KW-0805">Transcription regulation</keyword>
<evidence type="ECO:0000313" key="5">
    <source>
        <dbReference type="Proteomes" id="UP000549617"/>
    </source>
</evidence>
<dbReference type="EMBL" id="JACIJC010000004">
    <property type="protein sequence ID" value="MBB5686565.1"/>
    <property type="molecule type" value="Genomic_DNA"/>
</dbReference>
<evidence type="ECO:0000256" key="2">
    <source>
        <dbReference type="ARBA" id="ARBA00023163"/>
    </source>
</evidence>
<dbReference type="PROSITE" id="PS01124">
    <property type="entry name" value="HTH_ARAC_FAMILY_2"/>
    <property type="match status" value="1"/>
</dbReference>
<keyword evidence="4" id="KW-0238">DNA-binding</keyword>
<dbReference type="Gene3D" id="1.10.10.60">
    <property type="entry name" value="Homeodomain-like"/>
    <property type="match status" value="1"/>
</dbReference>
<comment type="caution">
    <text evidence="4">The sequence shown here is derived from an EMBL/GenBank/DDBJ whole genome shotgun (WGS) entry which is preliminary data.</text>
</comment>
<feature type="domain" description="HTH araC/xylS-type" evidence="3">
    <location>
        <begin position="194"/>
        <end position="292"/>
    </location>
</feature>
<sequence>MNQLNDLAALIERNTGSDGLHETALPGLRLARYSAPSAPVHGLHKPAMCIIAGGRKQAMIGDRIIIYDKACYLVVTADLPVVSQVIEASAEAPYLCFAFDLNPAVLAAMVSAAGVIAPGDAPGGAPGPGLALSRSTPELLDAAIRLMRLLDTPGDLPFLAPLVEREILYRLLNGDQKDQARAIAVADSRLNQVNRAIGWIRRNYAQPFTIGRVAEEARMSTSALHEHFKAVTAMSPLQYQKQIRLQEARQLILGAGMDAATAGHEVGYDSPSQFSREYRRLFGAPPIADAARLRARPELMAEI</sequence>
<dbReference type="GO" id="GO:0003700">
    <property type="term" value="F:DNA-binding transcription factor activity"/>
    <property type="evidence" value="ECO:0007669"/>
    <property type="project" value="InterPro"/>
</dbReference>
<dbReference type="GO" id="GO:0043565">
    <property type="term" value="F:sequence-specific DNA binding"/>
    <property type="evidence" value="ECO:0007669"/>
    <property type="project" value="InterPro"/>
</dbReference>
<keyword evidence="5" id="KW-1185">Reference proteome</keyword>
<dbReference type="InterPro" id="IPR009594">
    <property type="entry name" value="Tscrpt_reg_HTH_AraC_N"/>
</dbReference>
<evidence type="ECO:0000256" key="1">
    <source>
        <dbReference type="ARBA" id="ARBA00023015"/>
    </source>
</evidence>
<dbReference type="AlphaFoldDB" id="A0A7W9AJ40"/>
<dbReference type="SUPFAM" id="SSF46689">
    <property type="entry name" value="Homeodomain-like"/>
    <property type="match status" value="2"/>
</dbReference>
<evidence type="ECO:0000313" key="4">
    <source>
        <dbReference type="EMBL" id="MBB5686565.1"/>
    </source>
</evidence>
<dbReference type="SMART" id="SM00342">
    <property type="entry name" value="HTH_ARAC"/>
    <property type="match status" value="1"/>
</dbReference>
<proteinExistence type="predicted"/>
<evidence type="ECO:0000259" key="3">
    <source>
        <dbReference type="PROSITE" id="PS01124"/>
    </source>
</evidence>
<gene>
    <name evidence="4" type="ORF">FHS49_002589</name>
</gene>
<dbReference type="InterPro" id="IPR018060">
    <property type="entry name" value="HTH_AraC"/>
</dbReference>
<dbReference type="Pfam" id="PF12833">
    <property type="entry name" value="HTH_18"/>
    <property type="match status" value="1"/>
</dbReference>